<dbReference type="InterPro" id="IPR021109">
    <property type="entry name" value="Peptidase_aspartic_dom_sf"/>
</dbReference>
<gene>
    <name evidence="1" type="ORF">NQ317_003832</name>
</gene>
<dbReference type="Gene3D" id="2.40.70.10">
    <property type="entry name" value="Acid Proteases"/>
    <property type="match status" value="1"/>
</dbReference>
<evidence type="ECO:0000313" key="1">
    <source>
        <dbReference type="EMBL" id="KAJ8976017.1"/>
    </source>
</evidence>
<evidence type="ECO:0000313" key="2">
    <source>
        <dbReference type="Proteomes" id="UP001162164"/>
    </source>
</evidence>
<evidence type="ECO:0008006" key="3">
    <source>
        <dbReference type="Google" id="ProtNLM"/>
    </source>
</evidence>
<dbReference type="Proteomes" id="UP001162164">
    <property type="component" value="Unassembled WGS sequence"/>
</dbReference>
<dbReference type="SUPFAM" id="SSF50630">
    <property type="entry name" value="Acid proteases"/>
    <property type="match status" value="1"/>
</dbReference>
<proteinExistence type="predicted"/>
<accession>A0ABQ9JDK5</accession>
<organism evidence="1 2">
    <name type="scientific">Molorchus minor</name>
    <dbReference type="NCBI Taxonomy" id="1323400"/>
    <lineage>
        <taxon>Eukaryota</taxon>
        <taxon>Metazoa</taxon>
        <taxon>Ecdysozoa</taxon>
        <taxon>Arthropoda</taxon>
        <taxon>Hexapoda</taxon>
        <taxon>Insecta</taxon>
        <taxon>Pterygota</taxon>
        <taxon>Neoptera</taxon>
        <taxon>Endopterygota</taxon>
        <taxon>Coleoptera</taxon>
        <taxon>Polyphaga</taxon>
        <taxon>Cucujiformia</taxon>
        <taxon>Chrysomeloidea</taxon>
        <taxon>Cerambycidae</taxon>
        <taxon>Lamiinae</taxon>
        <taxon>Monochamini</taxon>
        <taxon>Molorchus</taxon>
    </lineage>
</organism>
<keyword evidence="2" id="KW-1185">Reference proteome</keyword>
<name>A0ABQ9JDK5_9CUCU</name>
<comment type="caution">
    <text evidence="1">The sequence shown here is derived from an EMBL/GenBank/DDBJ whole genome shotgun (WGS) entry which is preliminary data.</text>
</comment>
<sequence length="98" mass="11178">MITRTGKVHEKDTLPRLSKGDIILKGYNGSMFETRGYFMIPVTFKGKTRSCRFYVVQGGGANILGRDWMASFKVKIDFINNVNYSEVDQIISKFPSLF</sequence>
<reference evidence="1" key="1">
    <citation type="journal article" date="2023" name="Insect Mol. Biol.">
        <title>Genome sequencing provides insights into the evolution of gene families encoding plant cell wall-degrading enzymes in longhorned beetles.</title>
        <authorList>
            <person name="Shin N.R."/>
            <person name="Okamura Y."/>
            <person name="Kirsch R."/>
            <person name="Pauchet Y."/>
        </authorList>
    </citation>
    <scope>NUCLEOTIDE SEQUENCE</scope>
    <source>
        <strain evidence="1">MMC_N1</strain>
    </source>
</reference>
<protein>
    <recommendedName>
        <fullName evidence="3">LAGLIDADG homing endonuclease</fullName>
    </recommendedName>
</protein>
<dbReference type="EMBL" id="JAPWTJ010000738">
    <property type="protein sequence ID" value="KAJ8976017.1"/>
    <property type="molecule type" value="Genomic_DNA"/>
</dbReference>